<dbReference type="EMBL" id="JBHLXJ010000035">
    <property type="protein sequence ID" value="MFC0351957.1"/>
    <property type="molecule type" value="Genomic_DNA"/>
</dbReference>
<dbReference type="Gene3D" id="3.40.30.10">
    <property type="entry name" value="Glutaredoxin"/>
    <property type="match status" value="1"/>
</dbReference>
<evidence type="ECO:0000259" key="2">
    <source>
        <dbReference type="PROSITE" id="PS50405"/>
    </source>
</evidence>
<comment type="caution">
    <text evidence="3">The sequence shown here is derived from an EMBL/GenBank/DDBJ whole genome shotgun (WGS) entry which is preliminary data.</text>
</comment>
<dbReference type="PROSITE" id="PS50405">
    <property type="entry name" value="GST_CTER"/>
    <property type="match status" value="1"/>
</dbReference>
<dbReference type="SFLD" id="SFLDG00358">
    <property type="entry name" value="Main_(cytGST)"/>
    <property type="match status" value="1"/>
</dbReference>
<gene>
    <name evidence="3" type="ORF">ACFFJH_19225</name>
</gene>
<dbReference type="Pfam" id="PF14497">
    <property type="entry name" value="GST_C_3"/>
    <property type="match status" value="1"/>
</dbReference>
<dbReference type="RefSeq" id="WP_390214680.1">
    <property type="nucleotide sequence ID" value="NZ_JBHLXJ010000035.1"/>
</dbReference>
<dbReference type="Proteomes" id="UP001589844">
    <property type="component" value="Unassembled WGS sequence"/>
</dbReference>
<dbReference type="PANTHER" id="PTHR42673:SF4">
    <property type="entry name" value="MALEYLACETOACETATE ISOMERASE"/>
    <property type="match status" value="1"/>
</dbReference>
<dbReference type="InterPro" id="IPR004045">
    <property type="entry name" value="Glutathione_S-Trfase_N"/>
</dbReference>
<dbReference type="InterPro" id="IPR010987">
    <property type="entry name" value="Glutathione-S-Trfase_C-like"/>
</dbReference>
<dbReference type="Pfam" id="PF13409">
    <property type="entry name" value="GST_N_2"/>
    <property type="match status" value="1"/>
</dbReference>
<dbReference type="InterPro" id="IPR004046">
    <property type="entry name" value="GST_C"/>
</dbReference>
<dbReference type="PANTHER" id="PTHR42673">
    <property type="entry name" value="MALEYLACETOACETATE ISOMERASE"/>
    <property type="match status" value="1"/>
</dbReference>
<dbReference type="SUPFAM" id="SSF52833">
    <property type="entry name" value="Thioredoxin-like"/>
    <property type="match status" value="1"/>
</dbReference>
<dbReference type="PROSITE" id="PS50404">
    <property type="entry name" value="GST_NTER"/>
    <property type="match status" value="1"/>
</dbReference>
<dbReference type="InterPro" id="IPR040079">
    <property type="entry name" value="Glutathione_S-Trfase"/>
</dbReference>
<dbReference type="SUPFAM" id="SSF47616">
    <property type="entry name" value="GST C-terminal domain-like"/>
    <property type="match status" value="1"/>
</dbReference>
<dbReference type="InterPro" id="IPR036282">
    <property type="entry name" value="Glutathione-S-Trfase_C_sf"/>
</dbReference>
<proteinExistence type="predicted"/>
<evidence type="ECO:0000313" key="3">
    <source>
        <dbReference type="EMBL" id="MFC0351957.1"/>
    </source>
</evidence>
<feature type="domain" description="GST C-terminal" evidence="2">
    <location>
        <begin position="90"/>
        <end position="215"/>
    </location>
</feature>
<dbReference type="InterPro" id="IPR036249">
    <property type="entry name" value="Thioredoxin-like_sf"/>
</dbReference>
<reference evidence="3 4" key="1">
    <citation type="submission" date="2024-09" db="EMBL/GenBank/DDBJ databases">
        <authorList>
            <person name="Sun Q."/>
            <person name="Mori K."/>
        </authorList>
    </citation>
    <scope>NUCLEOTIDE SEQUENCE [LARGE SCALE GENOMIC DNA]</scope>
    <source>
        <strain evidence="3 4">CCM 8677</strain>
    </source>
</reference>
<dbReference type="Gene3D" id="1.20.1050.10">
    <property type="match status" value="1"/>
</dbReference>
<protein>
    <submittedName>
        <fullName evidence="3">Glutathione S-transferase family protein</fullName>
    </submittedName>
</protein>
<evidence type="ECO:0000313" key="4">
    <source>
        <dbReference type="Proteomes" id="UP001589844"/>
    </source>
</evidence>
<feature type="domain" description="GST N-terminal" evidence="1">
    <location>
        <begin position="1"/>
        <end position="86"/>
    </location>
</feature>
<accession>A0ABV6IJY5</accession>
<organism evidence="3 4">
    <name type="scientific">Undibacterium danionis</name>
    <dbReference type="NCBI Taxonomy" id="1812100"/>
    <lineage>
        <taxon>Bacteria</taxon>
        <taxon>Pseudomonadati</taxon>
        <taxon>Pseudomonadota</taxon>
        <taxon>Betaproteobacteria</taxon>
        <taxon>Burkholderiales</taxon>
        <taxon>Oxalobacteraceae</taxon>
        <taxon>Undibacterium</taxon>
    </lineage>
</organism>
<dbReference type="SFLD" id="SFLDS00019">
    <property type="entry name" value="Glutathione_Transferase_(cytos"/>
    <property type="match status" value="1"/>
</dbReference>
<name>A0ABV6IJY5_9BURK</name>
<keyword evidence="4" id="KW-1185">Reference proteome</keyword>
<evidence type="ECO:0000259" key="1">
    <source>
        <dbReference type="PROSITE" id="PS50404"/>
    </source>
</evidence>
<sequence>MKLTLYSGTKNASSWAMRAWLALKEQNLAFEEHVVDIRRPQRFKNLAKIGEFSPPAAVPVLLVDSQVIFDSLAIMEFANEIGSKSLLPPDSPTRARVRSMVAWQHAGLSNLCPHLFFESAFYPDKRALSENEKKQIKFLFTVWEKQLSASNGPYLFGDISLADLSLVPTIIRIFRHQPDFTLFPRVASWGSQLMQRASVQEWLSDADRLEPVWYDDYLLSD</sequence>